<proteinExistence type="predicted"/>
<dbReference type="Gene3D" id="1.10.510.10">
    <property type="entry name" value="Transferase(Phosphotransferase) domain 1"/>
    <property type="match status" value="1"/>
</dbReference>
<keyword evidence="3 7" id="KW-0418">Kinase</keyword>
<dbReference type="PANTHER" id="PTHR11042">
    <property type="entry name" value="EUKARYOTIC TRANSLATION INITIATION FACTOR 2-ALPHA KINASE EIF2-ALPHA KINASE -RELATED"/>
    <property type="match status" value="1"/>
</dbReference>
<organism evidence="7 8">
    <name type="scientific">Pseudocohnilembus persalinus</name>
    <name type="common">Ciliate</name>
    <dbReference type="NCBI Taxonomy" id="266149"/>
    <lineage>
        <taxon>Eukaryota</taxon>
        <taxon>Sar</taxon>
        <taxon>Alveolata</taxon>
        <taxon>Ciliophora</taxon>
        <taxon>Intramacronucleata</taxon>
        <taxon>Oligohymenophorea</taxon>
        <taxon>Scuticociliatia</taxon>
        <taxon>Philasterida</taxon>
        <taxon>Pseudocohnilembidae</taxon>
        <taxon>Pseudocohnilembus</taxon>
    </lineage>
</organism>
<evidence type="ECO:0000256" key="1">
    <source>
        <dbReference type="ARBA" id="ARBA00022679"/>
    </source>
</evidence>
<dbReference type="InterPro" id="IPR050339">
    <property type="entry name" value="CC_SR_Kinase"/>
</dbReference>
<dbReference type="GO" id="GO:0004672">
    <property type="term" value="F:protein kinase activity"/>
    <property type="evidence" value="ECO:0007669"/>
    <property type="project" value="InterPro"/>
</dbReference>
<dbReference type="GO" id="GO:0005737">
    <property type="term" value="C:cytoplasm"/>
    <property type="evidence" value="ECO:0007669"/>
    <property type="project" value="TreeGrafter"/>
</dbReference>
<name>A0A0V0QX38_PSEPJ</name>
<dbReference type="PROSITE" id="PS50011">
    <property type="entry name" value="PROTEIN_KINASE_DOM"/>
    <property type="match status" value="1"/>
</dbReference>
<gene>
    <name evidence="7" type="ORF">PPERSA_05034</name>
</gene>
<evidence type="ECO:0000259" key="6">
    <source>
        <dbReference type="PROSITE" id="PS50011"/>
    </source>
</evidence>
<dbReference type="Proteomes" id="UP000054937">
    <property type="component" value="Unassembled WGS sequence"/>
</dbReference>
<evidence type="ECO:0000313" key="8">
    <source>
        <dbReference type="Proteomes" id="UP000054937"/>
    </source>
</evidence>
<dbReference type="GO" id="GO:0017148">
    <property type="term" value="P:negative regulation of translation"/>
    <property type="evidence" value="ECO:0007669"/>
    <property type="project" value="UniProtKB-KW"/>
</dbReference>
<dbReference type="AlphaFoldDB" id="A0A0V0QX38"/>
<dbReference type="InterPro" id="IPR000719">
    <property type="entry name" value="Prot_kinase_dom"/>
</dbReference>
<keyword evidence="1" id="KW-0808">Transferase</keyword>
<reference evidence="7 8" key="1">
    <citation type="journal article" date="2015" name="Sci. Rep.">
        <title>Genome of the facultative scuticociliatosis pathogen Pseudocohnilembus persalinus provides insight into its virulence through horizontal gene transfer.</title>
        <authorList>
            <person name="Xiong J."/>
            <person name="Wang G."/>
            <person name="Cheng J."/>
            <person name="Tian M."/>
            <person name="Pan X."/>
            <person name="Warren A."/>
            <person name="Jiang C."/>
            <person name="Yuan D."/>
            <person name="Miao W."/>
        </authorList>
    </citation>
    <scope>NUCLEOTIDE SEQUENCE [LARGE SCALE GENOMIC DNA]</scope>
    <source>
        <strain evidence="7">36N120E</strain>
    </source>
</reference>
<dbReference type="GO" id="GO:0005634">
    <property type="term" value="C:nucleus"/>
    <property type="evidence" value="ECO:0007669"/>
    <property type="project" value="TreeGrafter"/>
</dbReference>
<evidence type="ECO:0000256" key="5">
    <source>
        <dbReference type="ARBA" id="ARBA00023193"/>
    </source>
</evidence>
<accession>A0A0V0QX38</accession>
<evidence type="ECO:0000256" key="3">
    <source>
        <dbReference type="ARBA" id="ARBA00022777"/>
    </source>
</evidence>
<sequence length="273" mass="32599">MTGCYLFMEKADLDLLQYLNKNSQKRIDFPFLTFALKQMISSINFVHKQGKSHGDLKLDNFFFFNESQNEEKNQQEYQKLIEIKQVETTLHYQGNNQNNKNEIKNYLQQEQNYLQNAIKIGDFGYCYDKMINSYSELIKLFNTKQQSLLSPEIANIINSKQFYQFTEKNIEPINLQKNDIYLYGTILFQMVFIKDLEFLNNNINEILNCQTLEELYKILYKDKGVPKYILHFPQQQVYQFYKIVKSCLIQDQNERNITAQQLEDQINLIQQSL</sequence>
<keyword evidence="4" id="KW-0067">ATP-binding</keyword>
<keyword evidence="5" id="KW-0652">Protein synthesis inhibitor</keyword>
<feature type="domain" description="Protein kinase" evidence="6">
    <location>
        <begin position="1"/>
        <end position="268"/>
    </location>
</feature>
<keyword evidence="2" id="KW-0547">Nucleotide-binding</keyword>
<evidence type="ECO:0000313" key="7">
    <source>
        <dbReference type="EMBL" id="KRX06421.1"/>
    </source>
</evidence>
<evidence type="ECO:0000256" key="4">
    <source>
        <dbReference type="ARBA" id="ARBA00022840"/>
    </source>
</evidence>
<evidence type="ECO:0000256" key="2">
    <source>
        <dbReference type="ARBA" id="ARBA00022741"/>
    </source>
</evidence>
<dbReference type="InParanoid" id="A0A0V0QX38"/>
<dbReference type="SUPFAM" id="SSF56112">
    <property type="entry name" value="Protein kinase-like (PK-like)"/>
    <property type="match status" value="1"/>
</dbReference>
<dbReference type="InterPro" id="IPR011009">
    <property type="entry name" value="Kinase-like_dom_sf"/>
</dbReference>
<dbReference type="EMBL" id="LDAU01000096">
    <property type="protein sequence ID" value="KRX06421.1"/>
    <property type="molecule type" value="Genomic_DNA"/>
</dbReference>
<dbReference type="GO" id="GO:0005524">
    <property type="term" value="F:ATP binding"/>
    <property type="evidence" value="ECO:0007669"/>
    <property type="project" value="UniProtKB-KW"/>
</dbReference>
<protein>
    <submittedName>
        <fullName evidence="7">Protein kinase-like domain</fullName>
    </submittedName>
</protein>
<comment type="caution">
    <text evidence="7">The sequence shown here is derived from an EMBL/GenBank/DDBJ whole genome shotgun (WGS) entry which is preliminary data.</text>
</comment>
<keyword evidence="8" id="KW-1185">Reference proteome</keyword>